<accession>A0A2P2NNV8</accession>
<feature type="compositionally biased region" description="Basic and acidic residues" evidence="1">
    <location>
        <begin position="19"/>
        <end position="32"/>
    </location>
</feature>
<evidence type="ECO:0000313" key="2">
    <source>
        <dbReference type="EMBL" id="MBX44080.1"/>
    </source>
</evidence>
<dbReference type="EMBL" id="GGEC01063596">
    <property type="protein sequence ID" value="MBX44080.1"/>
    <property type="molecule type" value="Transcribed_RNA"/>
</dbReference>
<protein>
    <submittedName>
        <fullName evidence="2">Uncharacterized protein</fullName>
    </submittedName>
</protein>
<organism evidence="2">
    <name type="scientific">Rhizophora mucronata</name>
    <name type="common">Asiatic mangrove</name>
    <dbReference type="NCBI Taxonomy" id="61149"/>
    <lineage>
        <taxon>Eukaryota</taxon>
        <taxon>Viridiplantae</taxon>
        <taxon>Streptophyta</taxon>
        <taxon>Embryophyta</taxon>
        <taxon>Tracheophyta</taxon>
        <taxon>Spermatophyta</taxon>
        <taxon>Magnoliopsida</taxon>
        <taxon>eudicotyledons</taxon>
        <taxon>Gunneridae</taxon>
        <taxon>Pentapetalae</taxon>
        <taxon>rosids</taxon>
        <taxon>fabids</taxon>
        <taxon>Malpighiales</taxon>
        <taxon>Rhizophoraceae</taxon>
        <taxon>Rhizophora</taxon>
    </lineage>
</organism>
<name>A0A2P2NNV8_RHIMU</name>
<feature type="region of interest" description="Disordered" evidence="1">
    <location>
        <begin position="19"/>
        <end position="40"/>
    </location>
</feature>
<evidence type="ECO:0000256" key="1">
    <source>
        <dbReference type="SAM" id="MobiDB-lite"/>
    </source>
</evidence>
<dbReference type="AlphaFoldDB" id="A0A2P2NNV8"/>
<sequence length="40" mass="4505">MILSSGIFLPVICTKQRVKGADDRPLERDPNLRDPLQTNP</sequence>
<reference evidence="2" key="1">
    <citation type="submission" date="2018-02" db="EMBL/GenBank/DDBJ databases">
        <title>Rhizophora mucronata_Transcriptome.</title>
        <authorList>
            <person name="Meera S.P."/>
            <person name="Sreeshan A."/>
            <person name="Augustine A."/>
        </authorList>
    </citation>
    <scope>NUCLEOTIDE SEQUENCE</scope>
    <source>
        <tissue evidence="2">Leaf</tissue>
    </source>
</reference>
<proteinExistence type="predicted"/>